<protein>
    <recommendedName>
        <fullName evidence="2">Transcription regulator PadR N-terminal domain-containing protein</fullName>
    </recommendedName>
</protein>
<dbReference type="InterPro" id="IPR052509">
    <property type="entry name" value="Metal_resp_DNA-bind_regulator"/>
</dbReference>
<dbReference type="Pfam" id="PF03551">
    <property type="entry name" value="PadR"/>
    <property type="match status" value="1"/>
</dbReference>
<feature type="domain" description="Transcription regulator PadR N-terminal" evidence="2">
    <location>
        <begin position="18"/>
        <end position="91"/>
    </location>
</feature>
<evidence type="ECO:0000313" key="3">
    <source>
        <dbReference type="EMBL" id="KKN05091.1"/>
    </source>
</evidence>
<dbReference type="PANTHER" id="PTHR33169:SF14">
    <property type="entry name" value="TRANSCRIPTIONAL REGULATOR RV3488"/>
    <property type="match status" value="1"/>
</dbReference>
<proteinExistence type="predicted"/>
<gene>
    <name evidence="3" type="ORF">LCGC14_1090840</name>
</gene>
<dbReference type="InterPro" id="IPR036388">
    <property type="entry name" value="WH-like_DNA-bd_sf"/>
</dbReference>
<reference evidence="3" key="1">
    <citation type="journal article" date="2015" name="Nature">
        <title>Complex archaea that bridge the gap between prokaryotes and eukaryotes.</title>
        <authorList>
            <person name="Spang A."/>
            <person name="Saw J.H."/>
            <person name="Jorgensen S.L."/>
            <person name="Zaremba-Niedzwiedzka K."/>
            <person name="Martijn J."/>
            <person name="Lind A.E."/>
            <person name="van Eijk R."/>
            <person name="Schleper C."/>
            <person name="Guy L."/>
            <person name="Ettema T.J."/>
        </authorList>
    </citation>
    <scope>NUCLEOTIDE SEQUENCE</scope>
</reference>
<organism evidence="3">
    <name type="scientific">marine sediment metagenome</name>
    <dbReference type="NCBI Taxonomy" id="412755"/>
    <lineage>
        <taxon>unclassified sequences</taxon>
        <taxon>metagenomes</taxon>
        <taxon>ecological metagenomes</taxon>
    </lineage>
</organism>
<keyword evidence="1" id="KW-0175">Coiled coil</keyword>
<dbReference type="SUPFAM" id="SSF46785">
    <property type="entry name" value="Winged helix' DNA-binding domain"/>
    <property type="match status" value="1"/>
</dbReference>
<evidence type="ECO:0000256" key="1">
    <source>
        <dbReference type="SAM" id="Coils"/>
    </source>
</evidence>
<dbReference type="InterPro" id="IPR036390">
    <property type="entry name" value="WH_DNA-bd_sf"/>
</dbReference>
<dbReference type="AlphaFoldDB" id="A0A0F9PVL2"/>
<dbReference type="Gene3D" id="1.10.10.10">
    <property type="entry name" value="Winged helix-like DNA-binding domain superfamily/Winged helix DNA-binding domain"/>
    <property type="match status" value="1"/>
</dbReference>
<sequence length="192" mass="22209">MKMSDEENLGLSHVAFAVLGLVAEHPCHGKDINERVEERGMREWTAIGKSSIYGVLKNLKKIDLVDSWVEEVDNRIVKMYQITPKGETVLKSQIYRILNEFVGKNDQDFYMAFSMLPVLSQEEQIEAITNSLNAIRENKKELEQMLNINFKMPLNVKGLFVHPIKILETDTEFLEWVLKEIKEGRDKIDPKT</sequence>
<dbReference type="EMBL" id="LAZR01004843">
    <property type="protein sequence ID" value="KKN05091.1"/>
    <property type="molecule type" value="Genomic_DNA"/>
</dbReference>
<comment type="caution">
    <text evidence="3">The sequence shown here is derived from an EMBL/GenBank/DDBJ whole genome shotgun (WGS) entry which is preliminary data.</text>
</comment>
<feature type="coiled-coil region" evidence="1">
    <location>
        <begin position="118"/>
        <end position="145"/>
    </location>
</feature>
<dbReference type="InterPro" id="IPR005149">
    <property type="entry name" value="Tscrpt_reg_PadR_N"/>
</dbReference>
<dbReference type="PANTHER" id="PTHR33169">
    <property type="entry name" value="PADR-FAMILY TRANSCRIPTIONAL REGULATOR"/>
    <property type="match status" value="1"/>
</dbReference>
<accession>A0A0F9PVL2</accession>
<evidence type="ECO:0000259" key="2">
    <source>
        <dbReference type="Pfam" id="PF03551"/>
    </source>
</evidence>
<name>A0A0F9PVL2_9ZZZZ</name>